<organism evidence="2 3">
    <name type="scientific">Halorubrum salipaludis</name>
    <dbReference type="NCBI Taxonomy" id="2032630"/>
    <lineage>
        <taxon>Archaea</taxon>
        <taxon>Methanobacteriati</taxon>
        <taxon>Methanobacteriota</taxon>
        <taxon>Stenosarchaea group</taxon>
        <taxon>Halobacteria</taxon>
        <taxon>Halobacteriales</taxon>
        <taxon>Haloferacaceae</taxon>
        <taxon>Halorubrum</taxon>
    </lineage>
</organism>
<accession>A0A2A2F6N2</accession>
<evidence type="ECO:0000256" key="1">
    <source>
        <dbReference type="SAM" id="MobiDB-lite"/>
    </source>
</evidence>
<reference evidence="2 3" key="1">
    <citation type="submission" date="2017-08" db="EMBL/GenBank/DDBJ databases">
        <title>The strain WRN001 was isolated from Binhai saline alkaline soil, Tianjin, China.</title>
        <authorList>
            <person name="Liu D."/>
            <person name="Zhang G."/>
        </authorList>
    </citation>
    <scope>NUCLEOTIDE SEQUENCE [LARGE SCALE GENOMIC DNA]</scope>
    <source>
        <strain evidence="2 3">WN019</strain>
    </source>
</reference>
<comment type="caution">
    <text evidence="2">The sequence shown here is derived from an EMBL/GenBank/DDBJ whole genome shotgun (WGS) entry which is preliminary data.</text>
</comment>
<keyword evidence="3" id="KW-1185">Reference proteome</keyword>
<feature type="region of interest" description="Disordered" evidence="1">
    <location>
        <begin position="35"/>
        <end position="63"/>
    </location>
</feature>
<sequence length="63" mass="6838">MKYSQTVFKLDKKGGQTVLSLSKLAGIPIRIHRTSGQVRDRSHGQAPLSTSEVGRLSEVGWGS</sequence>
<evidence type="ECO:0000313" key="3">
    <source>
        <dbReference type="Proteomes" id="UP000218083"/>
    </source>
</evidence>
<name>A0A2A2F6N2_9EURY</name>
<protein>
    <submittedName>
        <fullName evidence="2">Uncharacterized protein</fullName>
    </submittedName>
</protein>
<proteinExistence type="predicted"/>
<dbReference type="Proteomes" id="UP000218083">
    <property type="component" value="Unassembled WGS sequence"/>
</dbReference>
<evidence type="ECO:0000313" key="2">
    <source>
        <dbReference type="EMBL" id="PAU80252.1"/>
    </source>
</evidence>
<dbReference type="AlphaFoldDB" id="A0A2A2F6N2"/>
<gene>
    <name evidence="2" type="ORF">CK500_15395</name>
</gene>
<dbReference type="EMBL" id="NSKC01000012">
    <property type="protein sequence ID" value="PAU80252.1"/>
    <property type="molecule type" value="Genomic_DNA"/>
</dbReference>